<accession>A0A1D6FLX1</accession>
<proteinExistence type="predicted"/>
<reference evidence="1" key="1">
    <citation type="submission" date="2015-12" db="EMBL/GenBank/DDBJ databases">
        <title>Update maize B73 reference genome by single molecule sequencing technologies.</title>
        <authorList>
            <consortium name="Maize Genome Sequencing Project"/>
            <person name="Ware D."/>
        </authorList>
    </citation>
    <scope>NUCLEOTIDE SEQUENCE</scope>
    <source>
        <tissue evidence="1">Seedling</tissue>
    </source>
</reference>
<dbReference type="AlphaFoldDB" id="A0A1D6FLX1"/>
<name>A0A1D6FLX1_MAIZE</name>
<organism evidence="1">
    <name type="scientific">Zea mays</name>
    <name type="common">Maize</name>
    <dbReference type="NCBI Taxonomy" id="4577"/>
    <lineage>
        <taxon>Eukaryota</taxon>
        <taxon>Viridiplantae</taxon>
        <taxon>Streptophyta</taxon>
        <taxon>Embryophyta</taxon>
        <taxon>Tracheophyta</taxon>
        <taxon>Spermatophyta</taxon>
        <taxon>Magnoliopsida</taxon>
        <taxon>Liliopsida</taxon>
        <taxon>Poales</taxon>
        <taxon>Poaceae</taxon>
        <taxon>PACMAD clade</taxon>
        <taxon>Panicoideae</taxon>
        <taxon>Andropogonodae</taxon>
        <taxon>Andropogoneae</taxon>
        <taxon>Tripsacinae</taxon>
        <taxon>Zea</taxon>
    </lineage>
</organism>
<gene>
    <name evidence="1" type="ORF">ZEAMMB73_Zm00001d009766</name>
</gene>
<sequence length="112" mass="12892">MIGPTRSMTGSGRLNQNRIVLAIRPFPPFVLFDDVQDVNSLPQIKSVFARVVVKFPRCHDSQHFILQDITDAWKPRITAPFILNLSTYYVLNCSYSTFIDSKSKESYHRQIS</sequence>
<protein>
    <submittedName>
        <fullName evidence="1">Uncharacterized protein</fullName>
    </submittedName>
</protein>
<dbReference type="EMBL" id="CM000784">
    <property type="protein sequence ID" value="AQK92668.1"/>
    <property type="molecule type" value="Genomic_DNA"/>
</dbReference>
<evidence type="ECO:0000313" key="1">
    <source>
        <dbReference type="EMBL" id="AQK92668.1"/>
    </source>
</evidence>